<proteinExistence type="predicted"/>
<dbReference type="RefSeq" id="XP_060373305.1">
    <property type="nucleotide sequence ID" value="XM_060532126.1"/>
</dbReference>
<sequence>ILFVCFKVLPLLAARVVLDIVFTVLIHRISEYSHCLNRLFFLDFSTFPTFPPAKFTTADH</sequence>
<reference evidence="1 2" key="1">
    <citation type="submission" date="2016-10" db="EMBL/GenBank/DDBJ databases">
        <title>The genome sequence of Colletotrichum fioriniae PJ7.</title>
        <authorList>
            <person name="Baroncelli R."/>
        </authorList>
    </citation>
    <scope>NUCLEOTIDE SEQUENCE [LARGE SCALE GENOMIC DNA]</scope>
    <source>
        <strain evidence="1 2">Tom-12</strain>
    </source>
</reference>
<evidence type="ECO:0000313" key="1">
    <source>
        <dbReference type="EMBL" id="KAK1473296.1"/>
    </source>
</evidence>
<comment type="caution">
    <text evidence="1">The sequence shown here is derived from an EMBL/GenBank/DDBJ whole genome shotgun (WGS) entry which is preliminary data.</text>
</comment>
<name>A0ABQ9QJF0_9PEZI</name>
<evidence type="ECO:0000313" key="2">
    <source>
        <dbReference type="Proteomes" id="UP001227543"/>
    </source>
</evidence>
<accession>A0ABQ9QJF0</accession>
<protein>
    <submittedName>
        <fullName evidence="1">Uncharacterized protein</fullName>
    </submittedName>
</protein>
<organism evidence="1 2">
    <name type="scientific">Colletotrichum tamarilloi</name>
    <dbReference type="NCBI Taxonomy" id="1209934"/>
    <lineage>
        <taxon>Eukaryota</taxon>
        <taxon>Fungi</taxon>
        <taxon>Dikarya</taxon>
        <taxon>Ascomycota</taxon>
        <taxon>Pezizomycotina</taxon>
        <taxon>Sordariomycetes</taxon>
        <taxon>Hypocreomycetidae</taxon>
        <taxon>Glomerellales</taxon>
        <taxon>Glomerellaceae</taxon>
        <taxon>Colletotrichum</taxon>
        <taxon>Colletotrichum acutatum species complex</taxon>
    </lineage>
</organism>
<dbReference type="EMBL" id="MLFU01000198">
    <property type="protein sequence ID" value="KAK1473296.1"/>
    <property type="molecule type" value="Genomic_DNA"/>
</dbReference>
<dbReference type="GeneID" id="85416364"/>
<feature type="non-terminal residue" evidence="1">
    <location>
        <position position="1"/>
    </location>
</feature>
<keyword evidence="2" id="KW-1185">Reference proteome</keyword>
<dbReference type="Proteomes" id="UP001227543">
    <property type="component" value="Unassembled WGS sequence"/>
</dbReference>
<gene>
    <name evidence="1" type="ORF">CTAM01_16133</name>
</gene>